<evidence type="ECO:0000313" key="2">
    <source>
        <dbReference type="Proteomes" id="UP000609651"/>
    </source>
</evidence>
<dbReference type="RefSeq" id="WP_171185859.1">
    <property type="nucleotide sequence ID" value="NZ_WTPX01000044.1"/>
</dbReference>
<sequence length="250" mass="26379">MTVTLIGYDCATQSKKAGLARGTWDGGAVSVEEALVGAKDVAGVLRGWLDDRPEGQPAVLAIDAPLGWPAPMGIALATHAAGDPLPHVANRMFRRATDDFVHRTIGKRSLDVGADRIARTAACALAIVGALRADRRLPLLLEPGPPAGAGVIEVYPAATLKSRGLPTRGYKSKERATAVPARTALLDRLAEEARLPVDRGSMIASDDAFDAAVCVLAAGDFVAGRVHRPPVDLDVETLRREGWIWFGPTV</sequence>
<keyword evidence="2" id="KW-1185">Reference proteome</keyword>
<organism evidence="1 2">
    <name type="scientific">Alienimonas chondri</name>
    <dbReference type="NCBI Taxonomy" id="2681879"/>
    <lineage>
        <taxon>Bacteria</taxon>
        <taxon>Pseudomonadati</taxon>
        <taxon>Planctomycetota</taxon>
        <taxon>Planctomycetia</taxon>
        <taxon>Planctomycetales</taxon>
        <taxon>Planctomycetaceae</taxon>
        <taxon>Alienimonas</taxon>
    </lineage>
</organism>
<gene>
    <name evidence="1" type="ORF">LzC2_17120</name>
</gene>
<dbReference type="Pfam" id="PF04250">
    <property type="entry name" value="DUF429"/>
    <property type="match status" value="1"/>
</dbReference>
<dbReference type="InterPro" id="IPR007362">
    <property type="entry name" value="DUF429"/>
</dbReference>
<dbReference type="Proteomes" id="UP000609651">
    <property type="component" value="Unassembled WGS sequence"/>
</dbReference>
<comment type="caution">
    <text evidence="1">The sequence shown here is derived from an EMBL/GenBank/DDBJ whole genome shotgun (WGS) entry which is preliminary data.</text>
</comment>
<proteinExistence type="predicted"/>
<name>A0ABX1VD63_9PLAN</name>
<evidence type="ECO:0008006" key="3">
    <source>
        <dbReference type="Google" id="ProtNLM"/>
    </source>
</evidence>
<evidence type="ECO:0000313" key="1">
    <source>
        <dbReference type="EMBL" id="NNJ25639.1"/>
    </source>
</evidence>
<dbReference type="EMBL" id="WTPX01000044">
    <property type="protein sequence ID" value="NNJ25639.1"/>
    <property type="molecule type" value="Genomic_DNA"/>
</dbReference>
<protein>
    <recommendedName>
        <fullName evidence="3">DUF429 domain-containing protein</fullName>
    </recommendedName>
</protein>
<accession>A0ABX1VD63</accession>
<reference evidence="1 2" key="1">
    <citation type="journal article" date="2020" name="Syst. Appl. Microbiol.">
        <title>Alienimonas chondri sp. nov., a novel planctomycete isolated from the biofilm of the red alga Chondrus crispus.</title>
        <authorList>
            <person name="Vitorino I."/>
            <person name="Albuquerque L."/>
            <person name="Wiegand S."/>
            <person name="Kallscheuer N."/>
            <person name="da Costa M.S."/>
            <person name="Lobo-da-Cunha A."/>
            <person name="Jogler C."/>
            <person name="Lage O.M."/>
        </authorList>
    </citation>
    <scope>NUCLEOTIDE SEQUENCE [LARGE SCALE GENOMIC DNA]</scope>
    <source>
        <strain evidence="1 2">LzC2</strain>
    </source>
</reference>